<dbReference type="InterPro" id="IPR055438">
    <property type="entry name" value="AstE_AspA_cat"/>
</dbReference>
<feature type="compositionally biased region" description="Acidic residues" evidence="5">
    <location>
        <begin position="281"/>
        <end position="290"/>
    </location>
</feature>
<accession>D3SYR6</accession>
<evidence type="ECO:0000256" key="2">
    <source>
        <dbReference type="ARBA" id="ARBA00022723"/>
    </source>
</evidence>
<name>D3SYR6_NATMM</name>
<dbReference type="eggNOG" id="arCOG02890">
    <property type="taxonomic scope" value="Archaea"/>
</dbReference>
<dbReference type="KEGG" id="nmg:Nmag_0590"/>
<keyword evidence="2" id="KW-0479">Metal-binding</keyword>
<protein>
    <submittedName>
        <fullName evidence="7">Succinylglutamate desuccinylase / aspartoacylase family protein</fullName>
    </submittedName>
</protein>
<keyword evidence="8" id="KW-1185">Reference proteome</keyword>
<feature type="region of interest" description="Disordered" evidence="5">
    <location>
        <begin position="276"/>
        <end position="299"/>
    </location>
</feature>
<dbReference type="EMBL" id="CP001932">
    <property type="protein sequence ID" value="ADD04177.1"/>
    <property type="molecule type" value="Genomic_DNA"/>
</dbReference>
<feature type="domain" description="Succinylglutamate desuccinylase/Aspartoacylase catalytic" evidence="6">
    <location>
        <begin position="68"/>
        <end position="159"/>
    </location>
</feature>
<evidence type="ECO:0000256" key="3">
    <source>
        <dbReference type="ARBA" id="ARBA00022801"/>
    </source>
</evidence>
<dbReference type="GeneID" id="8823417"/>
<evidence type="ECO:0000256" key="4">
    <source>
        <dbReference type="ARBA" id="ARBA00022833"/>
    </source>
</evidence>
<dbReference type="HOGENOM" id="CLU_057641_0_0_2"/>
<reference evidence="8" key="1">
    <citation type="submission" date="2010-02" db="EMBL/GenBank/DDBJ databases">
        <title>Complete sequence of chromosome of Natrialba magadii ATCC 43099.</title>
        <authorList>
            <consortium name="US DOE Joint Genome Institute"/>
            <person name="Lucas S."/>
            <person name="Copeland A."/>
            <person name="Lapidus A."/>
            <person name="Cheng J.-F."/>
            <person name="Bruce D."/>
            <person name="Goodwin L."/>
            <person name="Pitluck S."/>
            <person name="Davenport K."/>
            <person name="Saunders E."/>
            <person name="Detter J.C."/>
            <person name="Han C."/>
            <person name="Tapia R."/>
            <person name="Land M."/>
            <person name="Hauser L."/>
            <person name="Kyrpides N."/>
            <person name="Mikhailova N."/>
            <person name="De Castro R.E."/>
            <person name="Maupin-Furlow J.A."/>
            <person name="Woyke T."/>
        </authorList>
    </citation>
    <scope>NUCLEOTIDE SEQUENCE [LARGE SCALE GENOMIC DNA]</scope>
    <source>
        <strain evidence="8">ATCC 43099 / DSM 3394 / CCM 3739 / CIP 104546 / IAM 13178 / JCM 8861 / NBRC 102185 / NCIMB 2190 / MS3</strain>
    </source>
</reference>
<dbReference type="SUPFAM" id="SSF53187">
    <property type="entry name" value="Zn-dependent exopeptidases"/>
    <property type="match status" value="1"/>
</dbReference>
<evidence type="ECO:0000313" key="7">
    <source>
        <dbReference type="EMBL" id="ADD04177.1"/>
    </source>
</evidence>
<organism evidence="7 8">
    <name type="scientific">Natrialba magadii (strain ATCC 43099 / DSM 3394 / CCM 3739 / CIP 104546 / IAM 13178 / JCM 8861 / NBRC 102185 / NCIMB 2190 / MS3)</name>
    <name type="common">Natronobacterium magadii</name>
    <dbReference type="NCBI Taxonomy" id="547559"/>
    <lineage>
        <taxon>Archaea</taxon>
        <taxon>Methanobacteriati</taxon>
        <taxon>Methanobacteriota</taxon>
        <taxon>Stenosarchaea group</taxon>
        <taxon>Halobacteria</taxon>
        <taxon>Halobacteriales</taxon>
        <taxon>Natrialbaceae</taxon>
        <taxon>Natrialba</taxon>
    </lineage>
</organism>
<reference evidence="7 8" key="2">
    <citation type="journal article" date="2012" name="BMC Genomics">
        <title>A comparative genomics perspective on the genetic content of the alkaliphilic haloarchaeon Natrialba magadii ATCC 43099T.</title>
        <authorList>
            <person name="Siddaramappa S."/>
            <person name="Challacombe J.F."/>
            <person name="Decastro R.E."/>
            <person name="Pfeiffer F."/>
            <person name="Sastre D.E."/>
            <person name="Gimenez M.I."/>
            <person name="Paggi R.A."/>
            <person name="Detter J.C."/>
            <person name="Davenport K.W."/>
            <person name="Goodwin L.A."/>
            <person name="Kyrpides N."/>
            <person name="Tapia R."/>
            <person name="Pitluck S."/>
            <person name="Lucas S."/>
            <person name="Woyke T."/>
            <person name="Maupin-Furlow J.A."/>
        </authorList>
    </citation>
    <scope>NUCLEOTIDE SEQUENCE [LARGE SCALE GENOMIC DNA]</scope>
    <source>
        <strain evidence="8">ATCC 43099 / DSM 3394 / CCM 3739 / CIP 104546 / IAM 13178 / JCM 8861 / NBRC 102185 / NCIMB 2190 / MS3</strain>
    </source>
</reference>
<dbReference type="Proteomes" id="UP000001879">
    <property type="component" value="Chromosome"/>
</dbReference>
<dbReference type="RefSeq" id="WP_012996378.1">
    <property type="nucleotide sequence ID" value="NC_013922.1"/>
</dbReference>
<sequence>MRRRSALAAMATLAGTAIAGVASRPDGNDQLLTVARAGTDAVTRETVQLLPETVHETTLYEISAPDSGPTVMVFGGVHGDEYSGIEAARDATEWAPDAGRLVVVPETDRVAVENDERGGIDGDLNRHFPANQEPTSELARGIWDAVERYEPAVVLDLHRSLGIYGFHREYVGQALFHSMDSHGPAIADALTADTVPWYLPFHRFTPQESTAGGPLLFQKAAAELDATAYLFETTEFLLDHATMTAQSRLVIAHVLAAHGVLEYDTGIGVAGAGAVGRETEAEIETETETETESRGDKSE</sequence>
<evidence type="ECO:0000256" key="1">
    <source>
        <dbReference type="ARBA" id="ARBA00001947"/>
    </source>
</evidence>
<dbReference type="STRING" id="547559.Nmag_0590"/>
<keyword evidence="3" id="KW-0378">Hydrolase</keyword>
<proteinExistence type="predicted"/>
<dbReference type="GO" id="GO:0016788">
    <property type="term" value="F:hydrolase activity, acting on ester bonds"/>
    <property type="evidence" value="ECO:0007669"/>
    <property type="project" value="InterPro"/>
</dbReference>
<comment type="cofactor">
    <cofactor evidence="1">
        <name>Zn(2+)</name>
        <dbReference type="ChEBI" id="CHEBI:29105"/>
    </cofactor>
</comment>
<keyword evidence="4" id="KW-0862">Zinc</keyword>
<dbReference type="OrthoDB" id="170089at2157"/>
<dbReference type="PaxDb" id="547559-Nmag_0590"/>
<dbReference type="GO" id="GO:0046872">
    <property type="term" value="F:metal ion binding"/>
    <property type="evidence" value="ECO:0007669"/>
    <property type="project" value="UniProtKB-KW"/>
</dbReference>
<evidence type="ECO:0000313" key="8">
    <source>
        <dbReference type="Proteomes" id="UP000001879"/>
    </source>
</evidence>
<evidence type="ECO:0000256" key="5">
    <source>
        <dbReference type="SAM" id="MobiDB-lite"/>
    </source>
</evidence>
<evidence type="ECO:0000259" key="6">
    <source>
        <dbReference type="Pfam" id="PF24827"/>
    </source>
</evidence>
<dbReference type="AlphaFoldDB" id="D3SYR6"/>
<gene>
    <name evidence="7" type="ordered locus">Nmag_0590</name>
</gene>
<dbReference type="Gene3D" id="3.40.630.10">
    <property type="entry name" value="Zn peptidases"/>
    <property type="match status" value="1"/>
</dbReference>
<dbReference type="Pfam" id="PF24827">
    <property type="entry name" value="AstE_AspA_cat"/>
    <property type="match status" value="1"/>
</dbReference>